<evidence type="ECO:0000313" key="3">
    <source>
        <dbReference type="EMBL" id="KZX14180.1"/>
    </source>
</evidence>
<keyword evidence="3" id="KW-0489">Methyltransferase</keyword>
<organism evidence="3 4">
    <name type="scientific">Methanobrevibacter oralis</name>
    <dbReference type="NCBI Taxonomy" id="66851"/>
    <lineage>
        <taxon>Archaea</taxon>
        <taxon>Methanobacteriati</taxon>
        <taxon>Methanobacteriota</taxon>
        <taxon>Methanomada group</taxon>
        <taxon>Methanobacteria</taxon>
        <taxon>Methanobacteriales</taxon>
        <taxon>Methanobacteriaceae</taxon>
        <taxon>Methanobrevibacter</taxon>
    </lineage>
</organism>
<sequence length="260" mass="29478">MNKVDYGNWVSAFMMKTIIVLSSIFFILLVLSVLFLKIQVISIILAIIFVVSLAFTIYMKICRNLLDFEKGGLMGKIHQDVVNHLEWDGEGELLDIGCGSGALSICCAKRFSNSKVTGIDYWGTEWSFAKEQCENNAMLEGVSSRTNFVKGDAANLDFESESFDAAISNFVFHEVRSAKDKRDVVREALRILKKGGSFCFQDLFSQKKLYGDMNEFCEELKQSGIEEIHYIANTENNEFIPSYIKLPWMIKNVGMIYGKK</sequence>
<comment type="caution">
    <text evidence="3">The sequence shown here is derived from an EMBL/GenBank/DDBJ whole genome shotgun (WGS) entry which is preliminary data.</text>
</comment>
<proteinExistence type="predicted"/>
<keyword evidence="4" id="KW-1185">Reference proteome</keyword>
<evidence type="ECO:0000259" key="2">
    <source>
        <dbReference type="Pfam" id="PF08241"/>
    </source>
</evidence>
<dbReference type="OrthoDB" id="57427at2157"/>
<feature type="transmembrane region" description="Helical" evidence="1">
    <location>
        <begin position="43"/>
        <end position="61"/>
    </location>
</feature>
<evidence type="ECO:0000313" key="4">
    <source>
        <dbReference type="Proteomes" id="UP000077428"/>
    </source>
</evidence>
<dbReference type="Pfam" id="PF08241">
    <property type="entry name" value="Methyltransf_11"/>
    <property type="match status" value="1"/>
</dbReference>
<dbReference type="AlphaFoldDB" id="A0A166C6F3"/>
<dbReference type="RefSeq" id="WP_042692941.1">
    <property type="nucleotide sequence ID" value="NZ_CABMAB010000015.1"/>
</dbReference>
<dbReference type="Proteomes" id="UP000077428">
    <property type="component" value="Unassembled WGS sequence"/>
</dbReference>
<dbReference type="STRING" id="66851.MBORA_00850"/>
<accession>A0A166C6F3</accession>
<dbReference type="EMBL" id="LWMU01000022">
    <property type="protein sequence ID" value="KZX14180.1"/>
    <property type="molecule type" value="Genomic_DNA"/>
</dbReference>
<keyword evidence="1" id="KW-1133">Transmembrane helix</keyword>
<dbReference type="GO" id="GO:0032259">
    <property type="term" value="P:methylation"/>
    <property type="evidence" value="ECO:0007669"/>
    <property type="project" value="UniProtKB-KW"/>
</dbReference>
<dbReference type="PATRIC" id="fig|66851.6.peg.112"/>
<keyword evidence="1" id="KW-0472">Membrane</keyword>
<keyword evidence="3" id="KW-0808">Transferase</keyword>
<dbReference type="SUPFAM" id="SSF53335">
    <property type="entry name" value="S-adenosyl-L-methionine-dependent methyltransferases"/>
    <property type="match status" value="1"/>
</dbReference>
<evidence type="ECO:0000256" key="1">
    <source>
        <dbReference type="SAM" id="Phobius"/>
    </source>
</evidence>
<keyword evidence="1" id="KW-0812">Transmembrane</keyword>
<dbReference type="EC" id="2.1.1.-" evidence="3"/>
<protein>
    <submittedName>
        <fullName evidence="3">Phthiotriol/phenolphthiotriol dimycocerosates methyltransferase</fullName>
        <ecNumber evidence="3">2.1.1.-</ecNumber>
    </submittedName>
</protein>
<dbReference type="GO" id="GO:0008757">
    <property type="term" value="F:S-adenosylmethionine-dependent methyltransferase activity"/>
    <property type="evidence" value="ECO:0007669"/>
    <property type="project" value="InterPro"/>
</dbReference>
<dbReference type="InterPro" id="IPR029063">
    <property type="entry name" value="SAM-dependent_MTases_sf"/>
</dbReference>
<dbReference type="PANTHER" id="PTHR43591">
    <property type="entry name" value="METHYLTRANSFERASE"/>
    <property type="match status" value="1"/>
</dbReference>
<name>A0A166C6F3_METOA</name>
<dbReference type="InterPro" id="IPR013216">
    <property type="entry name" value="Methyltransf_11"/>
</dbReference>
<dbReference type="Gene3D" id="3.40.50.150">
    <property type="entry name" value="Vaccinia Virus protein VP39"/>
    <property type="match status" value="1"/>
</dbReference>
<dbReference type="CDD" id="cd02440">
    <property type="entry name" value="AdoMet_MTases"/>
    <property type="match status" value="1"/>
</dbReference>
<feature type="domain" description="Methyltransferase type 11" evidence="2">
    <location>
        <begin position="94"/>
        <end position="200"/>
    </location>
</feature>
<reference evidence="4" key="1">
    <citation type="journal article" date="2016" name="Genome Announc.">
        <title>Draft Genome Sequences of Methanobrevibacter curvatus DSM11111, Methanobrevibacter cuticularis DSM11139, Methanobrevibacter filiformis DSM11501, and Methanobrevibacter oralis DSM7256.</title>
        <authorList>
            <person name="Poehlein A."/>
            <person name="Seedorf H."/>
        </authorList>
    </citation>
    <scope>NUCLEOTIDE SEQUENCE [LARGE SCALE GENOMIC DNA]</scope>
    <source>
        <strain evidence="4">DSM 7256 / JCM 30027 / ZR</strain>
    </source>
</reference>
<gene>
    <name evidence="3" type="ORF">MBORA_00850</name>
</gene>
<feature type="transmembrane region" description="Helical" evidence="1">
    <location>
        <begin position="12"/>
        <end position="36"/>
    </location>
</feature>